<feature type="compositionally biased region" description="Acidic residues" evidence="2">
    <location>
        <begin position="399"/>
        <end position="413"/>
    </location>
</feature>
<dbReference type="Pfam" id="PF02195">
    <property type="entry name" value="ParB_N"/>
    <property type="match status" value="1"/>
</dbReference>
<evidence type="ECO:0000313" key="4">
    <source>
        <dbReference type="EMBL" id="ATP21829.1"/>
    </source>
</evidence>
<evidence type="ECO:0000259" key="3">
    <source>
        <dbReference type="SMART" id="SM00470"/>
    </source>
</evidence>
<dbReference type="PANTHER" id="PTHR33375:SF7">
    <property type="entry name" value="CHROMOSOME 2-PARTITIONING PROTEIN PARB-RELATED"/>
    <property type="match status" value="1"/>
</dbReference>
<dbReference type="EMBL" id="CP020926">
    <property type="protein sequence ID" value="ATP21829.1"/>
    <property type="molecule type" value="Genomic_DNA"/>
</dbReference>
<dbReference type="InterPro" id="IPR036086">
    <property type="entry name" value="ParB/Sulfiredoxin_sf"/>
</dbReference>
<dbReference type="CDD" id="cd16406">
    <property type="entry name" value="ParB_N_like"/>
    <property type="match status" value="1"/>
</dbReference>
<dbReference type="SUPFAM" id="SSF109709">
    <property type="entry name" value="KorB DNA-binding domain-like"/>
    <property type="match status" value="1"/>
</dbReference>
<reference evidence="4 5" key="1">
    <citation type="submission" date="2017-04" db="EMBL/GenBank/DDBJ databases">
        <title>Characterization, genome and methylation analysis of a phthalic acid esters degrading strain Sphingobium yanoikuyae SHJ.</title>
        <authorList>
            <person name="Feng L."/>
        </authorList>
    </citation>
    <scope>NUCLEOTIDE SEQUENCE [LARGE SCALE GENOMIC DNA]</scope>
    <source>
        <strain evidence="4 5">SHJ</strain>
        <plasmid evidence="5">Plasmid pses220</plasmid>
    </source>
</reference>
<gene>
    <name evidence="4" type="ORF">BV87_25565</name>
</gene>
<dbReference type="Proteomes" id="UP000037029">
    <property type="component" value="Plasmid pses220"/>
</dbReference>
<dbReference type="SMART" id="SM00470">
    <property type="entry name" value="ParB"/>
    <property type="match status" value="1"/>
</dbReference>
<name>A0A2D1RAE7_SPHYA</name>
<feature type="region of interest" description="Disordered" evidence="2">
    <location>
        <begin position="399"/>
        <end position="441"/>
    </location>
</feature>
<organism evidence="4 5">
    <name type="scientific">Sphingobium yanoikuyae</name>
    <name type="common">Sphingomonas yanoikuyae</name>
    <dbReference type="NCBI Taxonomy" id="13690"/>
    <lineage>
        <taxon>Bacteria</taxon>
        <taxon>Pseudomonadati</taxon>
        <taxon>Pseudomonadota</taxon>
        <taxon>Alphaproteobacteria</taxon>
        <taxon>Sphingomonadales</taxon>
        <taxon>Sphingomonadaceae</taxon>
        <taxon>Sphingobium</taxon>
    </lineage>
</organism>
<sequence>MIRASRRLPVIDSVKLNKLRLSPINVRKVSEDRLRLDELTPDVEARGILQNMLVTPAKPKGTFEVLDGGRRWRALMRLVEAGSIVAADYDVPVRVITGDIAHLSETSFAATYHQLPLTPAEECRAYEHFIGKGADIDGVAKRFGKTRRFVEGRLRLASLAEPIFDALASGAITLDIAKAYASTESHDKQLDVWSTYGQNSYVNADSIRRVIANDALKSNEPIALLIGEDRYAAAGGRVDRDLFSEGGDRWIDPEIAKGVAAEMMEAEAKRIGEESGLAWIRPIASSYAYNHAQDLYRVMLDPPELTDEQAARLEAIEARRSELEELMQDEALDEDQFKALDSEDDALMAEAEAIENRLPVLPDELKPHVGAFLLLTPQGEMRLDTQFFSEQPIQRIDDEAQGEGEEDDGEGGEEGERLAGGFRIGGADKEAPSLPEEAVGPGGKPLSARLYDELAMQRRDILAASLLAEPALALDYALFTMIDARSQSTRHTGYHSVHYGSTLRAGAPQDPVSGDMPVTRARQYLAEAHDGLDAAWTEPADIVERFEAFRALGDDAKAAWLAYIVAVSLEAKGGFKAEQIPLQNRLASILEIDVAAWWRPTAENFFDRVNKGTILTLLNDVGGGSLTARHATLKKGEIAASCEKLFAGESIVEPDVKEAALAWVPNAMRFLDRVPEQAEESLDAFGDPDVAESDGADDSETDDGDAVTAGPTASAPAEADEDELAAAEA</sequence>
<evidence type="ECO:0000256" key="1">
    <source>
        <dbReference type="SAM" id="Coils"/>
    </source>
</evidence>
<feature type="compositionally biased region" description="Acidic residues" evidence="2">
    <location>
        <begin position="689"/>
        <end position="705"/>
    </location>
</feature>
<keyword evidence="4" id="KW-0614">Plasmid</keyword>
<dbReference type="PANTHER" id="PTHR33375">
    <property type="entry name" value="CHROMOSOME-PARTITIONING PROTEIN PARB-RELATED"/>
    <property type="match status" value="1"/>
</dbReference>
<feature type="region of interest" description="Disordered" evidence="2">
    <location>
        <begin position="679"/>
        <end position="729"/>
    </location>
</feature>
<accession>A0A2D1RAE7</accession>
<protein>
    <submittedName>
        <fullName evidence="4">Chromosome partitioning protein ParB</fullName>
    </submittedName>
</protein>
<dbReference type="GO" id="GO:0005694">
    <property type="term" value="C:chromosome"/>
    <property type="evidence" value="ECO:0007669"/>
    <property type="project" value="TreeGrafter"/>
</dbReference>
<geneLocation type="plasmid" evidence="5">
    <name>pses220</name>
</geneLocation>
<proteinExistence type="predicted"/>
<dbReference type="AlphaFoldDB" id="A0A2D1RAE7"/>
<dbReference type="InterPro" id="IPR003115">
    <property type="entry name" value="ParB_N"/>
</dbReference>
<dbReference type="Pfam" id="PF17762">
    <property type="entry name" value="HTH_ParB"/>
    <property type="match status" value="1"/>
</dbReference>
<dbReference type="Gene3D" id="3.90.1530.30">
    <property type="match status" value="1"/>
</dbReference>
<evidence type="ECO:0000313" key="5">
    <source>
        <dbReference type="Proteomes" id="UP000037029"/>
    </source>
</evidence>
<feature type="domain" description="ParB-like N-terminal" evidence="3">
    <location>
        <begin position="12"/>
        <end position="107"/>
    </location>
</feature>
<feature type="compositionally biased region" description="Acidic residues" evidence="2">
    <location>
        <begin position="718"/>
        <end position="729"/>
    </location>
</feature>
<evidence type="ECO:0000256" key="2">
    <source>
        <dbReference type="SAM" id="MobiDB-lite"/>
    </source>
</evidence>
<dbReference type="InterPro" id="IPR041468">
    <property type="entry name" value="HTH_ParB/Spo0J"/>
</dbReference>
<dbReference type="InterPro" id="IPR050336">
    <property type="entry name" value="Chromosome_partition/occlusion"/>
</dbReference>
<dbReference type="Gene3D" id="1.10.10.2830">
    <property type="match status" value="1"/>
</dbReference>
<dbReference type="GO" id="GO:0007059">
    <property type="term" value="P:chromosome segregation"/>
    <property type="evidence" value="ECO:0007669"/>
    <property type="project" value="TreeGrafter"/>
</dbReference>
<dbReference type="SUPFAM" id="SSF110849">
    <property type="entry name" value="ParB/Sulfiredoxin"/>
    <property type="match status" value="1"/>
</dbReference>
<keyword evidence="1" id="KW-0175">Coiled coil</keyword>
<feature type="coiled-coil region" evidence="1">
    <location>
        <begin position="306"/>
        <end position="333"/>
    </location>
</feature>